<keyword evidence="2" id="KW-0677">Repeat</keyword>
<reference evidence="14" key="1">
    <citation type="submission" date="2022-11" db="UniProtKB">
        <authorList>
            <consortium name="WormBaseParasite"/>
        </authorList>
    </citation>
    <scope>IDENTIFICATION</scope>
</reference>
<name>A0A914H6Q0_GLORO</name>
<keyword evidence="9" id="KW-0472">Membrane</keyword>
<evidence type="ECO:0000256" key="6">
    <source>
        <dbReference type="PROSITE-ProRule" id="PRU00125"/>
    </source>
</evidence>
<evidence type="ECO:0000313" key="14">
    <source>
        <dbReference type="WBParaSite" id="Gr19_v10_g14693.t1"/>
    </source>
</evidence>
<dbReference type="InterPro" id="IPR047120">
    <property type="entry name" value="Pk/Esn/Tes"/>
</dbReference>
<dbReference type="SUPFAM" id="SSF57716">
    <property type="entry name" value="Glucocorticoid receptor-like (DNA-binding domain)"/>
    <property type="match status" value="2"/>
</dbReference>
<keyword evidence="1 6" id="KW-0479">Metal-binding</keyword>
<dbReference type="InterPro" id="IPR001841">
    <property type="entry name" value="Znf_RING"/>
</dbReference>
<dbReference type="Pfam" id="PF00412">
    <property type="entry name" value="LIM"/>
    <property type="match status" value="3"/>
</dbReference>
<feature type="compositionally biased region" description="Acidic residues" evidence="8">
    <location>
        <begin position="81"/>
        <end position="104"/>
    </location>
</feature>
<dbReference type="SUPFAM" id="SSF57997">
    <property type="entry name" value="Tropomyosin"/>
    <property type="match status" value="1"/>
</dbReference>
<keyword evidence="3 7" id="KW-0863">Zinc-finger</keyword>
<feature type="compositionally biased region" description="Polar residues" evidence="8">
    <location>
        <begin position="572"/>
        <end position="589"/>
    </location>
</feature>
<dbReference type="PANTHER" id="PTHR24211">
    <property type="entry name" value="LIM DOMAIN-CONTAINING PROTEIN"/>
    <property type="match status" value="1"/>
</dbReference>
<dbReference type="InterPro" id="IPR001781">
    <property type="entry name" value="Znf_LIM"/>
</dbReference>
<dbReference type="PROSITE" id="PS50089">
    <property type="entry name" value="ZF_RING_2"/>
    <property type="match status" value="1"/>
</dbReference>
<organism evidence="13 14">
    <name type="scientific">Globodera rostochiensis</name>
    <name type="common">Golden nematode worm</name>
    <name type="synonym">Heterodera rostochiensis</name>
    <dbReference type="NCBI Taxonomy" id="31243"/>
    <lineage>
        <taxon>Eukaryota</taxon>
        <taxon>Metazoa</taxon>
        <taxon>Ecdysozoa</taxon>
        <taxon>Nematoda</taxon>
        <taxon>Chromadorea</taxon>
        <taxon>Rhabditida</taxon>
        <taxon>Tylenchina</taxon>
        <taxon>Tylenchomorpha</taxon>
        <taxon>Tylenchoidea</taxon>
        <taxon>Heteroderidae</taxon>
        <taxon>Heteroderinae</taxon>
        <taxon>Globodera</taxon>
    </lineage>
</organism>
<dbReference type="PROSITE" id="PS50023">
    <property type="entry name" value="LIM_DOMAIN_2"/>
    <property type="match status" value="2"/>
</dbReference>
<dbReference type="PROSITE" id="PS51303">
    <property type="entry name" value="PET"/>
    <property type="match status" value="1"/>
</dbReference>
<evidence type="ECO:0000256" key="9">
    <source>
        <dbReference type="SAM" id="Phobius"/>
    </source>
</evidence>
<feature type="region of interest" description="Disordered" evidence="8">
    <location>
        <begin position="1"/>
        <end position="277"/>
    </location>
</feature>
<dbReference type="Proteomes" id="UP000887572">
    <property type="component" value="Unplaced"/>
</dbReference>
<dbReference type="AlphaFoldDB" id="A0A914H6Q0"/>
<keyword evidence="13" id="KW-1185">Reference proteome</keyword>
<dbReference type="SMART" id="SM00184">
    <property type="entry name" value="RING"/>
    <property type="match status" value="1"/>
</dbReference>
<feature type="compositionally biased region" description="Acidic residues" evidence="8">
    <location>
        <begin position="113"/>
        <end position="125"/>
    </location>
</feature>
<keyword evidence="5 6" id="KW-0440">LIM domain</keyword>
<evidence type="ECO:0000256" key="5">
    <source>
        <dbReference type="ARBA" id="ARBA00023038"/>
    </source>
</evidence>
<dbReference type="CDD" id="cd09341">
    <property type="entry name" value="LIM2_Testin_like"/>
    <property type="match status" value="1"/>
</dbReference>
<dbReference type="PANTHER" id="PTHR24211:SF22">
    <property type="entry name" value="TESTIN"/>
    <property type="match status" value="1"/>
</dbReference>
<evidence type="ECO:0000256" key="2">
    <source>
        <dbReference type="ARBA" id="ARBA00022737"/>
    </source>
</evidence>
<feature type="domain" description="LIM zinc-binding" evidence="10">
    <location>
        <begin position="773"/>
        <end position="833"/>
    </location>
</feature>
<feature type="domain" description="LIM zinc-binding" evidence="10">
    <location>
        <begin position="706"/>
        <end position="772"/>
    </location>
</feature>
<feature type="compositionally biased region" description="Acidic residues" evidence="8">
    <location>
        <begin position="59"/>
        <end position="70"/>
    </location>
</feature>
<keyword evidence="4 6" id="KW-0862">Zinc</keyword>
<dbReference type="InterPro" id="IPR013083">
    <property type="entry name" value="Znf_RING/FYVE/PHD"/>
</dbReference>
<evidence type="ECO:0000256" key="7">
    <source>
        <dbReference type="PROSITE-ProRule" id="PRU00175"/>
    </source>
</evidence>
<dbReference type="Pfam" id="PF06297">
    <property type="entry name" value="PET"/>
    <property type="match status" value="1"/>
</dbReference>
<dbReference type="SMART" id="SM00132">
    <property type="entry name" value="LIM"/>
    <property type="match status" value="3"/>
</dbReference>
<evidence type="ECO:0000256" key="4">
    <source>
        <dbReference type="ARBA" id="ARBA00022833"/>
    </source>
</evidence>
<feature type="compositionally biased region" description="Acidic residues" evidence="8">
    <location>
        <begin position="161"/>
        <end position="181"/>
    </location>
</feature>
<feature type="transmembrane region" description="Helical" evidence="9">
    <location>
        <begin position="397"/>
        <end position="421"/>
    </location>
</feature>
<dbReference type="CDD" id="cd16449">
    <property type="entry name" value="RING-HC"/>
    <property type="match status" value="1"/>
</dbReference>
<evidence type="ECO:0000259" key="10">
    <source>
        <dbReference type="PROSITE" id="PS50023"/>
    </source>
</evidence>
<evidence type="ECO:0000256" key="8">
    <source>
        <dbReference type="SAM" id="MobiDB-lite"/>
    </source>
</evidence>
<dbReference type="InterPro" id="IPR010442">
    <property type="entry name" value="PET_domain"/>
</dbReference>
<dbReference type="FunFam" id="2.10.110.10:FF:000005">
    <property type="entry name" value="Testin isoform 1"/>
    <property type="match status" value="1"/>
</dbReference>
<evidence type="ECO:0000259" key="11">
    <source>
        <dbReference type="PROSITE" id="PS50089"/>
    </source>
</evidence>
<dbReference type="SUPFAM" id="SSF57850">
    <property type="entry name" value="RING/U-box"/>
    <property type="match status" value="1"/>
</dbReference>
<evidence type="ECO:0000259" key="12">
    <source>
        <dbReference type="PROSITE" id="PS51303"/>
    </source>
</evidence>
<feature type="region of interest" description="Disordered" evidence="8">
    <location>
        <begin position="567"/>
        <end position="589"/>
    </location>
</feature>
<feature type="compositionally biased region" description="Low complexity" evidence="8">
    <location>
        <begin position="215"/>
        <end position="276"/>
    </location>
</feature>
<feature type="compositionally biased region" description="Basic and acidic residues" evidence="8">
    <location>
        <begin position="23"/>
        <end position="48"/>
    </location>
</feature>
<dbReference type="Gene3D" id="3.30.40.10">
    <property type="entry name" value="Zinc/RING finger domain, C3HC4 (zinc finger)"/>
    <property type="match status" value="1"/>
</dbReference>
<feature type="compositionally biased region" description="Acidic residues" evidence="8">
    <location>
        <begin position="133"/>
        <end position="153"/>
    </location>
</feature>
<feature type="transmembrane region" description="Helical" evidence="9">
    <location>
        <begin position="361"/>
        <end position="391"/>
    </location>
</feature>
<sequence>MTQLGEASTYSSSAARIEPVDQQQHEHLQHQHDDNERHQLDDNEKQLDDNEQQFNDNEQQFDDNEQQFDENEQHSSTNEQQFDDNEQQFDDNEQQFDENEQQFDDNERHQLDDNEQQFDDNEQQFDDNKQQLDDNEQQFDDNEQQFDDNEQQFDDNKQQLDDNEQQFDDNEQQFDDNEQQFDDNKQQFDNNEQQLDDNEQQFDNNEQQFDDKDSSTTTSSSSKTMSSSSTTTSSSSTATSSSLTTTSSSSTTTSSSSTTTSSSLTTTSSSSTTTSSIELESVEEATGHCGNDKKTVLVDSSATAAPICGICLVTQVMKPCGHTFCEHCAELFIQQKLGRCPYCRQSNFDVQRAKGSHTRAVIIIITIPIIVVIIINIKVIVICIACTYFHLFASPMAASVLIIVFLVLLVVVVALMQLVAIRKSRQEIVDSYRRRRPFSNRPILFATLSMSFESVSNNFQQNGLLDQYISKFERPLKHVLSHEYGNGSLCNRCDCPGLDLHYWRKICKICACRLDEHDVLLANEQDHGTIVARKLFDRSKKRCSGASSVASSANSTASSLDLPDNFGISKPLRTSQSPPQAATDQSCANASPVTMKAYRNSDVEHAAERDAWAWTPAGDWRLARRYLLSLPEAQRPLKGTPGAQLRRQRLAQQLPYHDSDVEHSKMHKHSENEQKLHMVDFAHHCEHFSNKTPSNAIRRMDDSQSPRCRNCHGQFKCTDVGVVTDHERSNGEAIWHPNCFNCSVCNQLLADLLYFCRDGKYFCGRHFVERLYPRCFGCDELIFAREYTFAEEKAWHLEHFCCLGCDQHLSGQRYIVKDDQPFCVACYMQKFARTCLTCNDKIAPFAQRVSYGDLHWHADGRCFKCGYCYKPLSNEQFLLKQTRPFCSSECKMRTNGPQHSFILI</sequence>
<evidence type="ECO:0000256" key="1">
    <source>
        <dbReference type="ARBA" id="ARBA00022723"/>
    </source>
</evidence>
<protein>
    <submittedName>
        <fullName evidence="14">Uncharacterized protein</fullName>
    </submittedName>
</protein>
<dbReference type="Gene3D" id="1.20.5.340">
    <property type="match status" value="2"/>
</dbReference>
<dbReference type="Gene3D" id="2.10.110.10">
    <property type="entry name" value="Cysteine Rich Protein"/>
    <property type="match status" value="3"/>
</dbReference>
<accession>A0A914H6Q0</accession>
<feature type="compositionally biased region" description="Polar residues" evidence="8">
    <location>
        <begin position="1"/>
        <end position="14"/>
    </location>
</feature>
<keyword evidence="9" id="KW-1133">Transmembrane helix</keyword>
<feature type="domain" description="PET" evidence="12">
    <location>
        <begin position="593"/>
        <end position="701"/>
    </location>
</feature>
<dbReference type="InterPro" id="IPR017907">
    <property type="entry name" value="Znf_RING_CS"/>
</dbReference>
<feature type="domain" description="RING-type" evidence="11">
    <location>
        <begin position="306"/>
        <end position="344"/>
    </location>
</feature>
<proteinExistence type="predicted"/>
<dbReference type="WBParaSite" id="Gr19_v10_g14693.t1">
    <property type="protein sequence ID" value="Gr19_v10_g14693.t1"/>
    <property type="gene ID" value="Gr19_v10_g14693"/>
</dbReference>
<evidence type="ECO:0000256" key="3">
    <source>
        <dbReference type="ARBA" id="ARBA00022771"/>
    </source>
</evidence>
<dbReference type="CDD" id="cd09340">
    <property type="entry name" value="LIM1_Testin_like"/>
    <property type="match status" value="1"/>
</dbReference>
<keyword evidence="9" id="KW-0812">Transmembrane</keyword>
<dbReference type="PROSITE" id="PS00478">
    <property type="entry name" value="LIM_DOMAIN_1"/>
    <property type="match status" value="1"/>
</dbReference>
<evidence type="ECO:0000313" key="13">
    <source>
        <dbReference type="Proteomes" id="UP000887572"/>
    </source>
</evidence>
<dbReference type="PROSITE" id="PS00518">
    <property type="entry name" value="ZF_RING_1"/>
    <property type="match status" value="1"/>
</dbReference>
<dbReference type="GO" id="GO:0008270">
    <property type="term" value="F:zinc ion binding"/>
    <property type="evidence" value="ECO:0007669"/>
    <property type="project" value="UniProtKB-KW"/>
</dbReference>